<dbReference type="Pfam" id="PF00288">
    <property type="entry name" value="GHMP_kinases_N"/>
    <property type="match status" value="1"/>
</dbReference>
<dbReference type="SUPFAM" id="SSF54211">
    <property type="entry name" value="Ribosomal protein S5 domain 2-like"/>
    <property type="match status" value="1"/>
</dbReference>
<evidence type="ECO:0000256" key="7">
    <source>
        <dbReference type="ARBA" id="ARBA00022840"/>
    </source>
</evidence>
<protein>
    <recommendedName>
        <fullName evidence="3 9">4-diphosphocytidyl-2-C-methyl-D-erythritol kinase</fullName>
        <shortName evidence="9">CMK</shortName>
        <ecNumber evidence="2 9">2.7.1.148</ecNumber>
    </recommendedName>
    <alternativeName>
        <fullName evidence="8 9">4-(cytidine-5'-diphospho)-2-C-methyl-D-erythritol kinase</fullName>
    </alternativeName>
</protein>
<reference evidence="12" key="1">
    <citation type="journal article" date="2021" name="PeerJ">
        <title>Extensive microbial diversity within the chicken gut microbiome revealed by metagenomics and culture.</title>
        <authorList>
            <person name="Gilroy R."/>
            <person name="Ravi A."/>
            <person name="Getino M."/>
            <person name="Pursley I."/>
            <person name="Horton D.L."/>
            <person name="Alikhan N.F."/>
            <person name="Baker D."/>
            <person name="Gharbi K."/>
            <person name="Hall N."/>
            <person name="Watson M."/>
            <person name="Adriaenssens E.M."/>
            <person name="Foster-Nyarko E."/>
            <person name="Jarju S."/>
            <person name="Secka A."/>
            <person name="Antonio M."/>
            <person name="Oren A."/>
            <person name="Chaudhuri R.R."/>
            <person name="La Ragione R."/>
            <person name="Hildebrand F."/>
            <person name="Pallen M.J."/>
        </authorList>
    </citation>
    <scope>NUCLEOTIDE SEQUENCE</scope>
    <source>
        <strain evidence="12">CHK193-4272</strain>
    </source>
</reference>
<dbReference type="EMBL" id="DXIE01000043">
    <property type="protein sequence ID" value="HIV62689.1"/>
    <property type="molecule type" value="Genomic_DNA"/>
</dbReference>
<feature type="binding site" evidence="9">
    <location>
        <begin position="94"/>
        <end position="104"/>
    </location>
    <ligand>
        <name>ATP</name>
        <dbReference type="ChEBI" id="CHEBI:30616"/>
    </ligand>
</feature>
<dbReference type="GO" id="GO:0050515">
    <property type="term" value="F:4-(cytidine 5'-diphospho)-2-C-methyl-D-erythritol kinase activity"/>
    <property type="evidence" value="ECO:0007669"/>
    <property type="project" value="UniProtKB-UniRule"/>
</dbReference>
<dbReference type="PANTHER" id="PTHR43527">
    <property type="entry name" value="4-DIPHOSPHOCYTIDYL-2-C-METHYL-D-ERYTHRITOL KINASE, CHLOROPLASTIC"/>
    <property type="match status" value="1"/>
</dbReference>
<dbReference type="EC" id="2.7.1.148" evidence="2 9"/>
<evidence type="ECO:0000259" key="11">
    <source>
        <dbReference type="Pfam" id="PF08544"/>
    </source>
</evidence>
<reference evidence="12" key="2">
    <citation type="submission" date="2021-04" db="EMBL/GenBank/DDBJ databases">
        <authorList>
            <person name="Gilroy R."/>
        </authorList>
    </citation>
    <scope>NUCLEOTIDE SEQUENCE</scope>
    <source>
        <strain evidence="12">CHK193-4272</strain>
    </source>
</reference>
<organism evidence="12 13">
    <name type="scientific">Candidatus Butyricicoccus avistercoris</name>
    <dbReference type="NCBI Taxonomy" id="2838518"/>
    <lineage>
        <taxon>Bacteria</taxon>
        <taxon>Bacillati</taxon>
        <taxon>Bacillota</taxon>
        <taxon>Clostridia</taxon>
        <taxon>Eubacteriales</taxon>
        <taxon>Butyricicoccaceae</taxon>
        <taxon>Butyricicoccus</taxon>
    </lineage>
</organism>
<name>A0A9D1PIF9_9FIRM</name>
<evidence type="ECO:0000256" key="9">
    <source>
        <dbReference type="HAMAP-Rule" id="MF_00061"/>
    </source>
</evidence>
<dbReference type="Proteomes" id="UP000886808">
    <property type="component" value="Unassembled WGS sequence"/>
</dbReference>
<keyword evidence="5 9" id="KW-0547">Nucleotide-binding</keyword>
<feature type="active site" evidence="9">
    <location>
        <position position="136"/>
    </location>
</feature>
<keyword evidence="7 9" id="KW-0067">ATP-binding</keyword>
<evidence type="ECO:0000256" key="3">
    <source>
        <dbReference type="ARBA" id="ARBA00017473"/>
    </source>
</evidence>
<dbReference type="GO" id="GO:0005524">
    <property type="term" value="F:ATP binding"/>
    <property type="evidence" value="ECO:0007669"/>
    <property type="project" value="UniProtKB-UniRule"/>
</dbReference>
<accession>A0A9D1PIF9</accession>
<evidence type="ECO:0000313" key="13">
    <source>
        <dbReference type="Proteomes" id="UP000886808"/>
    </source>
</evidence>
<dbReference type="Gene3D" id="3.30.70.890">
    <property type="entry name" value="GHMP kinase, C-terminal domain"/>
    <property type="match status" value="1"/>
</dbReference>
<comment type="function">
    <text evidence="9">Catalyzes the phosphorylation of the position 2 hydroxy group of 4-diphosphocytidyl-2C-methyl-D-erythritol.</text>
</comment>
<evidence type="ECO:0000313" key="12">
    <source>
        <dbReference type="EMBL" id="HIV62689.1"/>
    </source>
</evidence>
<comment type="catalytic activity">
    <reaction evidence="9">
        <text>4-CDP-2-C-methyl-D-erythritol + ATP = 4-CDP-2-C-methyl-D-erythritol 2-phosphate + ADP + H(+)</text>
        <dbReference type="Rhea" id="RHEA:18437"/>
        <dbReference type="ChEBI" id="CHEBI:15378"/>
        <dbReference type="ChEBI" id="CHEBI:30616"/>
        <dbReference type="ChEBI" id="CHEBI:57823"/>
        <dbReference type="ChEBI" id="CHEBI:57919"/>
        <dbReference type="ChEBI" id="CHEBI:456216"/>
        <dbReference type="EC" id="2.7.1.148"/>
    </reaction>
</comment>
<dbReference type="GO" id="GO:0019288">
    <property type="term" value="P:isopentenyl diphosphate biosynthetic process, methylerythritol 4-phosphate pathway"/>
    <property type="evidence" value="ECO:0007669"/>
    <property type="project" value="UniProtKB-UniRule"/>
</dbReference>
<feature type="domain" description="GHMP kinase C-terminal" evidence="11">
    <location>
        <begin position="198"/>
        <end position="275"/>
    </location>
</feature>
<keyword evidence="9" id="KW-0414">Isoprene biosynthesis</keyword>
<dbReference type="SUPFAM" id="SSF55060">
    <property type="entry name" value="GHMP Kinase, C-terminal domain"/>
    <property type="match status" value="1"/>
</dbReference>
<keyword evidence="4 9" id="KW-0808">Transferase</keyword>
<dbReference type="PANTHER" id="PTHR43527:SF2">
    <property type="entry name" value="4-DIPHOSPHOCYTIDYL-2-C-METHYL-D-ERYTHRITOL KINASE, CHLOROPLASTIC"/>
    <property type="match status" value="1"/>
</dbReference>
<evidence type="ECO:0000256" key="5">
    <source>
        <dbReference type="ARBA" id="ARBA00022741"/>
    </source>
</evidence>
<dbReference type="Pfam" id="PF08544">
    <property type="entry name" value="GHMP_kinases_C"/>
    <property type="match status" value="1"/>
</dbReference>
<comment type="similarity">
    <text evidence="1 9">Belongs to the GHMP kinase family. IspE subfamily.</text>
</comment>
<dbReference type="InterPro" id="IPR036554">
    <property type="entry name" value="GHMP_kinase_C_sf"/>
</dbReference>
<keyword evidence="6 9" id="KW-0418">Kinase</keyword>
<comment type="pathway">
    <text evidence="9">Isoprenoid biosynthesis; isopentenyl diphosphate biosynthesis via DXP pathway; isopentenyl diphosphate from 1-deoxy-D-xylulose 5-phosphate: step 3/6.</text>
</comment>
<dbReference type="Gene3D" id="3.30.230.10">
    <property type="match status" value="1"/>
</dbReference>
<evidence type="ECO:0000256" key="2">
    <source>
        <dbReference type="ARBA" id="ARBA00012052"/>
    </source>
</evidence>
<dbReference type="NCBIfam" id="TIGR00154">
    <property type="entry name" value="ispE"/>
    <property type="match status" value="1"/>
</dbReference>
<dbReference type="GO" id="GO:0016114">
    <property type="term" value="P:terpenoid biosynthetic process"/>
    <property type="evidence" value="ECO:0007669"/>
    <property type="project" value="UniProtKB-UniRule"/>
</dbReference>
<dbReference type="InterPro" id="IPR004424">
    <property type="entry name" value="IspE"/>
</dbReference>
<evidence type="ECO:0000256" key="4">
    <source>
        <dbReference type="ARBA" id="ARBA00022679"/>
    </source>
</evidence>
<sequence>MILEKAYAKINLTLDVTGKLPNGYHSVKMVMQSVELHDDVILSEGSQDGIKIKTNLKFLPNDNTNLAVKAANAFFEYTNIKNPSLEIELVKRIPVAAGLAGGSSNAAAVLRGLNKMYNTNLSIDTLCEIGVKIGADVPYCIRGGSMLAEGIGEILTPLAKMPECFVVICKPDFSVVTAKIYARMNGGDLPVHPDTNGMIDALEKADYSGICHRLYNVMEEVTGSDHEEISIIEDIMLECGCDGTVMSGSGPTVFGLFSDENKAKNAENTLKAKFDETFLTKIKNNF</sequence>
<evidence type="ECO:0000256" key="1">
    <source>
        <dbReference type="ARBA" id="ARBA00009684"/>
    </source>
</evidence>
<proteinExistence type="inferred from homology"/>
<evidence type="ECO:0000259" key="10">
    <source>
        <dbReference type="Pfam" id="PF00288"/>
    </source>
</evidence>
<dbReference type="HAMAP" id="MF_00061">
    <property type="entry name" value="IspE"/>
    <property type="match status" value="1"/>
</dbReference>
<dbReference type="InterPro" id="IPR013750">
    <property type="entry name" value="GHMP_kinase_C_dom"/>
</dbReference>
<feature type="domain" description="GHMP kinase N-terminal" evidence="10">
    <location>
        <begin position="65"/>
        <end position="144"/>
    </location>
</feature>
<dbReference type="InterPro" id="IPR014721">
    <property type="entry name" value="Ribsml_uS5_D2-typ_fold_subgr"/>
</dbReference>
<gene>
    <name evidence="9" type="primary">ispE</name>
    <name evidence="12" type="ORF">H9746_07615</name>
</gene>
<feature type="active site" evidence="9">
    <location>
        <position position="9"/>
    </location>
</feature>
<dbReference type="AlphaFoldDB" id="A0A9D1PIF9"/>
<evidence type="ECO:0000256" key="6">
    <source>
        <dbReference type="ARBA" id="ARBA00022777"/>
    </source>
</evidence>
<dbReference type="InterPro" id="IPR006204">
    <property type="entry name" value="GHMP_kinase_N_dom"/>
</dbReference>
<dbReference type="InterPro" id="IPR020568">
    <property type="entry name" value="Ribosomal_Su5_D2-typ_SF"/>
</dbReference>
<evidence type="ECO:0000256" key="8">
    <source>
        <dbReference type="ARBA" id="ARBA00032554"/>
    </source>
</evidence>
<comment type="caution">
    <text evidence="12">The sequence shown here is derived from an EMBL/GenBank/DDBJ whole genome shotgun (WGS) entry which is preliminary data.</text>
</comment>
<dbReference type="PIRSF" id="PIRSF010376">
    <property type="entry name" value="IspE"/>
    <property type="match status" value="1"/>
</dbReference>